<dbReference type="PANTHER" id="PTHR11136:SF0">
    <property type="entry name" value="DIHYDROFOLATE SYNTHETASE-RELATED"/>
    <property type="match status" value="1"/>
</dbReference>
<feature type="domain" description="Mur ligase C-terminal" evidence="24">
    <location>
        <begin position="291"/>
        <end position="414"/>
    </location>
</feature>
<evidence type="ECO:0000256" key="12">
    <source>
        <dbReference type="ARBA" id="ARBA00022741"/>
    </source>
</evidence>
<dbReference type="InterPro" id="IPR036615">
    <property type="entry name" value="Mur_ligase_C_dom_sf"/>
</dbReference>
<evidence type="ECO:0000256" key="4">
    <source>
        <dbReference type="ARBA" id="ARBA00005150"/>
    </source>
</evidence>
<evidence type="ECO:0000256" key="19">
    <source>
        <dbReference type="ARBA" id="ARBA00047493"/>
    </source>
</evidence>
<comment type="catalytic activity">
    <reaction evidence="19">
        <text>(6S)-5,6,7,8-tetrahydrofolyl-(gamma-L-Glu)(n) + L-glutamate + ATP = (6S)-5,6,7,8-tetrahydrofolyl-(gamma-L-Glu)(n+1) + ADP + phosphate + H(+)</text>
        <dbReference type="Rhea" id="RHEA:10580"/>
        <dbReference type="Rhea" id="RHEA-COMP:14738"/>
        <dbReference type="Rhea" id="RHEA-COMP:14740"/>
        <dbReference type="ChEBI" id="CHEBI:15378"/>
        <dbReference type="ChEBI" id="CHEBI:29985"/>
        <dbReference type="ChEBI" id="CHEBI:30616"/>
        <dbReference type="ChEBI" id="CHEBI:43474"/>
        <dbReference type="ChEBI" id="CHEBI:141005"/>
        <dbReference type="ChEBI" id="CHEBI:456216"/>
        <dbReference type="EC" id="6.3.2.17"/>
    </reaction>
</comment>
<dbReference type="SUPFAM" id="SSF53623">
    <property type="entry name" value="MurD-like peptide ligases, catalytic domain"/>
    <property type="match status" value="1"/>
</dbReference>
<accession>A0A521G2J1</accession>
<dbReference type="Proteomes" id="UP000316238">
    <property type="component" value="Unassembled WGS sequence"/>
</dbReference>
<evidence type="ECO:0000256" key="8">
    <source>
        <dbReference type="ARBA" id="ARBA00013025"/>
    </source>
</evidence>
<dbReference type="PROSITE" id="PS01012">
    <property type="entry name" value="FOLYLPOLYGLU_SYNT_2"/>
    <property type="match status" value="1"/>
</dbReference>
<keyword evidence="13 23" id="KW-0067">ATP-binding</keyword>
<evidence type="ECO:0000256" key="1">
    <source>
        <dbReference type="ARBA" id="ARBA00001946"/>
    </source>
</evidence>
<organism evidence="26 27">
    <name type="scientific">Candidatus Electronema aureum</name>
    <dbReference type="NCBI Taxonomy" id="2005002"/>
    <lineage>
        <taxon>Bacteria</taxon>
        <taxon>Pseudomonadati</taxon>
        <taxon>Thermodesulfobacteriota</taxon>
        <taxon>Desulfobulbia</taxon>
        <taxon>Desulfobulbales</taxon>
        <taxon>Desulfobulbaceae</taxon>
        <taxon>Candidatus Electronema</taxon>
    </lineage>
</organism>
<dbReference type="InterPro" id="IPR018109">
    <property type="entry name" value="Folylpolyglutamate_synth_CS"/>
</dbReference>
<evidence type="ECO:0000256" key="7">
    <source>
        <dbReference type="ARBA" id="ARBA00013023"/>
    </source>
</evidence>
<dbReference type="SUPFAM" id="SSF53244">
    <property type="entry name" value="MurD-like peptide ligases, peptide-binding domain"/>
    <property type="match status" value="1"/>
</dbReference>
<dbReference type="GO" id="GO:0005737">
    <property type="term" value="C:cytoplasm"/>
    <property type="evidence" value="ECO:0007669"/>
    <property type="project" value="TreeGrafter"/>
</dbReference>
<sequence>MNAVDDYQQAWQFLDQLQLFKIKLGLDSMNQFLARLGNPQTRLKCIHIAGTNGKGSVGATLHSLLTAAGYKTGFYTSPHLSSVRERFKIDDTYISKKDFARLISKIEAMLDGRQITYFECTTALALLWFAEQEVDFAVLEVGMGGRLDATNVVTPLVSIITNVSMDHEQYLGDTLAKIATEKAGIIKQGVPVVSAVADDDSGEVIHQTCAERQAPLLLFGRDFDGSGSGNVWQYRGLDRQELHNLPMPLKGGHQISNCSLALAAVQLLQRQGWTISEEHVRSGLAQTRWPGRLEYFRTAQGQQFLLDGAHNPAGAAALKAALINDFPRQRLLLVWGAMADKDIQTTLREVAPLADVLILTKAAESERAAHPEQLAAVLPETLQAKATCAASVQAAIEQAKKMATQDDLICISGSLYLIGTARRLLLGGLTDEEE</sequence>
<keyword evidence="14" id="KW-0460">Magnesium</keyword>
<dbReference type="FunFam" id="3.40.1190.10:FF:000004">
    <property type="entry name" value="Dihydrofolate synthase/folylpolyglutamate synthase"/>
    <property type="match status" value="1"/>
</dbReference>
<evidence type="ECO:0000256" key="17">
    <source>
        <dbReference type="ARBA" id="ARBA00030592"/>
    </source>
</evidence>
<dbReference type="GO" id="GO:0005524">
    <property type="term" value="F:ATP binding"/>
    <property type="evidence" value="ECO:0007669"/>
    <property type="project" value="UniProtKB-KW"/>
</dbReference>
<dbReference type="GO" id="GO:0046656">
    <property type="term" value="P:folic acid biosynthetic process"/>
    <property type="evidence" value="ECO:0007669"/>
    <property type="project" value="UniProtKB-KW"/>
</dbReference>
<dbReference type="InterPro" id="IPR036565">
    <property type="entry name" value="Mur-like_cat_sf"/>
</dbReference>
<dbReference type="EC" id="6.3.2.17" evidence="8"/>
<evidence type="ECO:0000256" key="10">
    <source>
        <dbReference type="ARBA" id="ARBA00022598"/>
    </source>
</evidence>
<evidence type="ECO:0000256" key="18">
    <source>
        <dbReference type="ARBA" id="ARBA00032510"/>
    </source>
</evidence>
<dbReference type="NCBIfam" id="TIGR01499">
    <property type="entry name" value="folC"/>
    <property type="match status" value="1"/>
</dbReference>
<evidence type="ECO:0000256" key="21">
    <source>
        <dbReference type="ARBA" id="ARBA00049035"/>
    </source>
</evidence>
<dbReference type="AlphaFoldDB" id="A0A521G2J1"/>
<comment type="catalytic activity">
    <reaction evidence="22">
        <text>7,8-dihydropteroate + L-glutamate + ATP = 7,8-dihydrofolate + ADP + phosphate + H(+)</text>
        <dbReference type="Rhea" id="RHEA:23584"/>
        <dbReference type="ChEBI" id="CHEBI:15378"/>
        <dbReference type="ChEBI" id="CHEBI:17839"/>
        <dbReference type="ChEBI" id="CHEBI:29985"/>
        <dbReference type="ChEBI" id="CHEBI:30616"/>
        <dbReference type="ChEBI" id="CHEBI:43474"/>
        <dbReference type="ChEBI" id="CHEBI:57451"/>
        <dbReference type="ChEBI" id="CHEBI:456216"/>
        <dbReference type="EC" id="6.3.2.12"/>
    </reaction>
</comment>
<dbReference type="Gene3D" id="3.90.190.20">
    <property type="entry name" value="Mur ligase, C-terminal domain"/>
    <property type="match status" value="1"/>
</dbReference>
<comment type="similarity">
    <text evidence="5 23">Belongs to the folylpolyglutamate synthase family.</text>
</comment>
<keyword evidence="10 23" id="KW-0436">Ligase</keyword>
<dbReference type="EC" id="6.3.2.12" evidence="7"/>
<keyword evidence="27" id="KW-1185">Reference proteome</keyword>
<evidence type="ECO:0000256" key="14">
    <source>
        <dbReference type="ARBA" id="ARBA00022842"/>
    </source>
</evidence>
<comment type="function">
    <text evidence="2">Functions in two distinct reactions of the de novo folate biosynthetic pathway. Catalyzes the addition of a glutamate residue to dihydropteroate (7,8-dihydropteroate or H2Pte) to form dihydrofolate (7,8-dihydrofolate monoglutamate or H2Pte-Glu). Also catalyzes successive additions of L-glutamate to tetrahydrofolate or 10-formyltetrahydrofolate or 5,10-methylenetetrahydrofolate, leading to folylpolyglutamate derivatives.</text>
</comment>
<evidence type="ECO:0000256" key="15">
    <source>
        <dbReference type="ARBA" id="ARBA00022909"/>
    </source>
</evidence>
<comment type="subunit">
    <text evidence="6">Monomer.</text>
</comment>
<dbReference type="Pfam" id="PF02875">
    <property type="entry name" value="Mur_ligase_C"/>
    <property type="match status" value="1"/>
</dbReference>
<comment type="catalytic activity">
    <reaction evidence="21">
        <text>(6R)-5,10-methylenetetrahydrofolyl-(gamma-L-Glu)(n) + L-glutamate + ATP = (6R)-5,10-methylenetetrahydrofolyl-(gamma-L-Glu)(n+1) + ADP + phosphate + H(+)</text>
        <dbReference type="Rhea" id="RHEA:51912"/>
        <dbReference type="Rhea" id="RHEA-COMP:13257"/>
        <dbReference type="Rhea" id="RHEA-COMP:13258"/>
        <dbReference type="ChEBI" id="CHEBI:15378"/>
        <dbReference type="ChEBI" id="CHEBI:29985"/>
        <dbReference type="ChEBI" id="CHEBI:30616"/>
        <dbReference type="ChEBI" id="CHEBI:43474"/>
        <dbReference type="ChEBI" id="CHEBI:136572"/>
        <dbReference type="ChEBI" id="CHEBI:456216"/>
        <dbReference type="EC" id="6.3.2.17"/>
    </reaction>
</comment>
<evidence type="ECO:0000259" key="24">
    <source>
        <dbReference type="Pfam" id="PF02875"/>
    </source>
</evidence>
<dbReference type="PANTHER" id="PTHR11136">
    <property type="entry name" value="FOLYLPOLYGLUTAMATE SYNTHASE-RELATED"/>
    <property type="match status" value="1"/>
</dbReference>
<evidence type="ECO:0000256" key="22">
    <source>
        <dbReference type="ARBA" id="ARBA00049161"/>
    </source>
</evidence>
<evidence type="ECO:0000256" key="2">
    <source>
        <dbReference type="ARBA" id="ARBA00002714"/>
    </source>
</evidence>
<evidence type="ECO:0000259" key="25">
    <source>
        <dbReference type="Pfam" id="PF08245"/>
    </source>
</evidence>
<evidence type="ECO:0000256" key="5">
    <source>
        <dbReference type="ARBA" id="ARBA00008276"/>
    </source>
</evidence>
<comment type="catalytic activity">
    <reaction evidence="20">
        <text>10-formyltetrahydrofolyl-(gamma-L-Glu)(n) + L-glutamate + ATP = 10-formyltetrahydrofolyl-(gamma-L-Glu)(n+1) + ADP + phosphate + H(+)</text>
        <dbReference type="Rhea" id="RHEA:51904"/>
        <dbReference type="Rhea" id="RHEA-COMP:13088"/>
        <dbReference type="Rhea" id="RHEA-COMP:14300"/>
        <dbReference type="ChEBI" id="CHEBI:15378"/>
        <dbReference type="ChEBI" id="CHEBI:29985"/>
        <dbReference type="ChEBI" id="CHEBI:30616"/>
        <dbReference type="ChEBI" id="CHEBI:43474"/>
        <dbReference type="ChEBI" id="CHEBI:134413"/>
        <dbReference type="ChEBI" id="CHEBI:456216"/>
        <dbReference type="EC" id="6.3.2.17"/>
    </reaction>
</comment>
<reference evidence="26" key="1">
    <citation type="submission" date="2017-07" db="EMBL/GenBank/DDBJ databases">
        <title>The cable genome - Insights into the physiology and evolution of filamentous bacteria capable of sulfide oxidation via long distance electron transfer.</title>
        <authorList>
            <person name="Thorup C."/>
            <person name="Bjerg J.T."/>
            <person name="Schreiber L."/>
            <person name="Nielsen L.P."/>
            <person name="Kjeldsen K.U."/>
            <person name="Boesen T."/>
            <person name="Boggild A."/>
            <person name="Meysman F."/>
            <person name="Geelhoed J."/>
            <person name="Schramm A."/>
        </authorList>
    </citation>
    <scope>NUCLEOTIDE SEQUENCE [LARGE SCALE GENOMIC DNA]</scope>
    <source>
        <strain evidence="26">GS</strain>
    </source>
</reference>
<dbReference type="GO" id="GO:0046654">
    <property type="term" value="P:tetrahydrofolate biosynthetic process"/>
    <property type="evidence" value="ECO:0007669"/>
    <property type="project" value="UniProtKB-UniPathway"/>
</dbReference>
<evidence type="ECO:0000256" key="9">
    <source>
        <dbReference type="ARBA" id="ARBA00019357"/>
    </source>
</evidence>
<proteinExistence type="inferred from homology"/>
<gene>
    <name evidence="26" type="ORF">CDV28_10957</name>
</gene>
<dbReference type="InterPro" id="IPR013221">
    <property type="entry name" value="Mur_ligase_cen"/>
</dbReference>
<comment type="pathway">
    <text evidence="3">Cofactor biosynthesis; tetrahydrofolate biosynthesis; 7,8-dihydrofolate from 2-amino-4-hydroxy-6-hydroxymethyl-7,8-dihydropteridine diphosphate and 4-aminobenzoate: step 2/2.</text>
</comment>
<evidence type="ECO:0000313" key="26">
    <source>
        <dbReference type="EMBL" id="TAA75244.1"/>
    </source>
</evidence>
<evidence type="ECO:0000256" key="11">
    <source>
        <dbReference type="ARBA" id="ARBA00022723"/>
    </source>
</evidence>
<dbReference type="InterPro" id="IPR004101">
    <property type="entry name" value="Mur_ligase_C"/>
</dbReference>
<dbReference type="GO" id="GO:0046872">
    <property type="term" value="F:metal ion binding"/>
    <property type="evidence" value="ECO:0007669"/>
    <property type="project" value="UniProtKB-KW"/>
</dbReference>
<dbReference type="PROSITE" id="PS01011">
    <property type="entry name" value="FOLYLPOLYGLU_SYNT_1"/>
    <property type="match status" value="1"/>
</dbReference>
<dbReference type="PIRSF" id="PIRSF001563">
    <property type="entry name" value="Folylpolyglu_synth"/>
    <property type="match status" value="1"/>
</dbReference>
<feature type="domain" description="Mur ligase central" evidence="25">
    <location>
        <begin position="48"/>
        <end position="265"/>
    </location>
</feature>
<comment type="pathway">
    <text evidence="4">Cofactor biosynthesis; tetrahydrofolylpolyglutamate biosynthesis.</text>
</comment>
<keyword evidence="12 23" id="KW-0547">Nucleotide-binding</keyword>
<comment type="cofactor">
    <cofactor evidence="1">
        <name>Mg(2+)</name>
        <dbReference type="ChEBI" id="CHEBI:18420"/>
    </cofactor>
</comment>
<comment type="caution">
    <text evidence="26">The sequence shown here is derived from an EMBL/GenBank/DDBJ whole genome shotgun (WGS) entry which is preliminary data.</text>
</comment>
<evidence type="ECO:0000256" key="13">
    <source>
        <dbReference type="ARBA" id="ARBA00022840"/>
    </source>
</evidence>
<evidence type="ECO:0000256" key="16">
    <source>
        <dbReference type="ARBA" id="ARBA00030048"/>
    </source>
</evidence>
<keyword evidence="15" id="KW-0289">Folate biosynthesis</keyword>
<keyword evidence="11" id="KW-0479">Metal-binding</keyword>
<dbReference type="UniPathway" id="UPA00077">
    <property type="reaction ID" value="UER00157"/>
</dbReference>
<evidence type="ECO:0000256" key="23">
    <source>
        <dbReference type="PIRNR" id="PIRNR001563"/>
    </source>
</evidence>
<evidence type="ECO:0000256" key="6">
    <source>
        <dbReference type="ARBA" id="ARBA00011245"/>
    </source>
</evidence>
<dbReference type="Gene3D" id="3.40.1190.10">
    <property type="entry name" value="Mur-like, catalytic domain"/>
    <property type="match status" value="1"/>
</dbReference>
<dbReference type="InterPro" id="IPR001645">
    <property type="entry name" value="Folylpolyglutamate_synth"/>
</dbReference>
<dbReference type="Pfam" id="PF08245">
    <property type="entry name" value="Mur_ligase_M"/>
    <property type="match status" value="1"/>
</dbReference>
<evidence type="ECO:0000256" key="3">
    <source>
        <dbReference type="ARBA" id="ARBA00004799"/>
    </source>
</evidence>
<dbReference type="GO" id="GO:0004326">
    <property type="term" value="F:tetrahydrofolylpolyglutamate synthase activity"/>
    <property type="evidence" value="ECO:0007669"/>
    <property type="project" value="UniProtKB-EC"/>
</dbReference>
<dbReference type="EMBL" id="NQJD01000009">
    <property type="protein sequence ID" value="TAA75244.1"/>
    <property type="molecule type" value="Genomic_DNA"/>
</dbReference>
<dbReference type="GO" id="GO:0008841">
    <property type="term" value="F:dihydrofolate synthase activity"/>
    <property type="evidence" value="ECO:0007669"/>
    <property type="project" value="UniProtKB-EC"/>
</dbReference>
<evidence type="ECO:0000256" key="20">
    <source>
        <dbReference type="ARBA" id="ARBA00047808"/>
    </source>
</evidence>
<evidence type="ECO:0000313" key="27">
    <source>
        <dbReference type="Proteomes" id="UP000316238"/>
    </source>
</evidence>
<protein>
    <recommendedName>
        <fullName evidence="9">Dihydrofolate synthase/folylpolyglutamate synthase</fullName>
        <ecNumber evidence="7">6.3.2.12</ecNumber>
        <ecNumber evidence="8">6.3.2.17</ecNumber>
    </recommendedName>
    <alternativeName>
        <fullName evidence="18">Folylpoly-gamma-glutamate synthetase-dihydrofolate synthetase</fullName>
    </alternativeName>
    <alternativeName>
        <fullName evidence="16">Folylpolyglutamate synthetase</fullName>
    </alternativeName>
    <alternativeName>
        <fullName evidence="17">Tetrahydrofolylpolyglutamate synthase</fullName>
    </alternativeName>
</protein>
<name>A0A521G2J1_9BACT</name>